<sequence length="60" mass="6927">MPVNGVPSDDWRTKKALGPYAEPMDELELLEEQRLIRLKRLKYKGVDNNGQYTEVFTESG</sequence>
<evidence type="ECO:0000313" key="1">
    <source>
        <dbReference type="EMBL" id="PTV93170.1"/>
    </source>
</evidence>
<evidence type="ECO:0000313" key="2">
    <source>
        <dbReference type="Proteomes" id="UP000244089"/>
    </source>
</evidence>
<reference evidence="1 2" key="1">
    <citation type="submission" date="2018-04" db="EMBL/GenBank/DDBJ databases">
        <title>Subsurface microbial communities from deep shales in Ohio and West Virginia, USA.</title>
        <authorList>
            <person name="Wrighton K."/>
        </authorList>
    </citation>
    <scope>NUCLEOTIDE SEQUENCE [LARGE SCALE GENOMIC DNA]</scope>
    <source>
        <strain evidence="1 2">WC1</strain>
    </source>
</reference>
<accession>A0A2T5RFN7</accession>
<dbReference type="AlphaFoldDB" id="A0A2T5RFN7"/>
<proteinExistence type="predicted"/>
<organism evidence="1 2">
    <name type="scientific">Halanaerobium saccharolyticum</name>
    <dbReference type="NCBI Taxonomy" id="43595"/>
    <lineage>
        <taxon>Bacteria</taxon>
        <taxon>Bacillati</taxon>
        <taxon>Bacillota</taxon>
        <taxon>Clostridia</taxon>
        <taxon>Halanaerobiales</taxon>
        <taxon>Halanaerobiaceae</taxon>
        <taxon>Halanaerobium</taxon>
    </lineage>
</organism>
<name>A0A2T5RFN7_9FIRM</name>
<protein>
    <submittedName>
        <fullName evidence="1">Uncharacterized protein</fullName>
    </submittedName>
</protein>
<comment type="caution">
    <text evidence="1">The sequence shown here is derived from an EMBL/GenBank/DDBJ whole genome shotgun (WGS) entry which is preliminary data.</text>
</comment>
<gene>
    <name evidence="1" type="ORF">C8C76_14918</name>
</gene>
<dbReference type="Proteomes" id="UP000244089">
    <property type="component" value="Unassembled WGS sequence"/>
</dbReference>
<dbReference type="EMBL" id="QAXS01000049">
    <property type="protein sequence ID" value="PTV93170.1"/>
    <property type="molecule type" value="Genomic_DNA"/>
</dbReference>
<dbReference type="RefSeq" id="WP_108142629.1">
    <property type="nucleotide sequence ID" value="NZ_QAXS01000049.1"/>
</dbReference>